<feature type="transmembrane region" description="Helical" evidence="5">
    <location>
        <begin position="37"/>
        <end position="54"/>
    </location>
</feature>
<dbReference type="Proteomes" id="UP000886889">
    <property type="component" value="Unassembled WGS sequence"/>
</dbReference>
<comment type="subcellular location">
    <subcellularLocation>
        <location evidence="1">Membrane</location>
        <topology evidence="1">Multi-pass membrane protein</topology>
    </subcellularLocation>
</comment>
<dbReference type="AlphaFoldDB" id="A0A9D1NY72"/>
<evidence type="ECO:0008006" key="8">
    <source>
        <dbReference type="Google" id="ProtNLM"/>
    </source>
</evidence>
<reference evidence="6" key="2">
    <citation type="journal article" date="2021" name="PeerJ">
        <title>Extensive microbial diversity within the chicken gut microbiome revealed by metagenomics and culture.</title>
        <authorList>
            <person name="Gilroy R."/>
            <person name="Ravi A."/>
            <person name="Getino M."/>
            <person name="Pursley I."/>
            <person name="Horton D.L."/>
            <person name="Alikhan N.F."/>
            <person name="Baker D."/>
            <person name="Gharbi K."/>
            <person name="Hall N."/>
            <person name="Watson M."/>
            <person name="Adriaenssens E.M."/>
            <person name="Foster-Nyarko E."/>
            <person name="Jarju S."/>
            <person name="Secka A."/>
            <person name="Antonio M."/>
            <person name="Oren A."/>
            <person name="Chaudhuri R.R."/>
            <person name="La Ragione R."/>
            <person name="Hildebrand F."/>
            <person name="Pallen M.J."/>
        </authorList>
    </citation>
    <scope>NUCLEOTIDE SEQUENCE</scope>
    <source>
        <strain evidence="6">ChiBcec6-7307</strain>
    </source>
</reference>
<proteinExistence type="predicted"/>
<keyword evidence="4 5" id="KW-0472">Membrane</keyword>
<dbReference type="PANTHER" id="PTHR31746:SF2">
    <property type="entry name" value="TRANSMEMBRANE PROTEIN 229A"/>
    <property type="match status" value="1"/>
</dbReference>
<dbReference type="InterPro" id="IPR010540">
    <property type="entry name" value="CmpB_TMEM229"/>
</dbReference>
<protein>
    <recommendedName>
        <fullName evidence="8">ABC-transporter type IV</fullName>
    </recommendedName>
</protein>
<dbReference type="Pfam" id="PF06541">
    <property type="entry name" value="ABC_trans_CmpB"/>
    <property type="match status" value="1"/>
</dbReference>
<evidence type="ECO:0000256" key="5">
    <source>
        <dbReference type="SAM" id="Phobius"/>
    </source>
</evidence>
<evidence type="ECO:0000256" key="1">
    <source>
        <dbReference type="ARBA" id="ARBA00004141"/>
    </source>
</evidence>
<evidence type="ECO:0000256" key="2">
    <source>
        <dbReference type="ARBA" id="ARBA00022692"/>
    </source>
</evidence>
<feature type="transmembrane region" description="Helical" evidence="5">
    <location>
        <begin position="66"/>
        <end position="86"/>
    </location>
</feature>
<evidence type="ECO:0000313" key="7">
    <source>
        <dbReference type="Proteomes" id="UP000886889"/>
    </source>
</evidence>
<dbReference type="EMBL" id="DVOS01000014">
    <property type="protein sequence ID" value="HIV22532.1"/>
    <property type="molecule type" value="Genomic_DNA"/>
</dbReference>
<name>A0A9D1NY72_9FIRM</name>
<gene>
    <name evidence="6" type="ORF">IAC80_01200</name>
</gene>
<evidence type="ECO:0000256" key="4">
    <source>
        <dbReference type="ARBA" id="ARBA00023136"/>
    </source>
</evidence>
<keyword evidence="2 5" id="KW-0812">Transmembrane</keyword>
<sequence>MLTFIRCGLIGWCMEICWTGIRSMLQGDARLTGQSSLWMFPIYGMASAIVPFYPMIKPLNILLRGYLYMICFFAVEYVTGSLLRFFGACPWDYSECRFQVNGLIRLDYGPAWFGAGLFFEWLLCRL</sequence>
<dbReference type="PANTHER" id="PTHR31746">
    <property type="entry name" value="TRANSMEMBRANE PROTEIN 229 FAMILY MEMBER"/>
    <property type="match status" value="1"/>
</dbReference>
<organism evidence="6 7">
    <name type="scientific">Candidatus Merdiplasma excrementigallinarum</name>
    <dbReference type="NCBI Taxonomy" id="2840864"/>
    <lineage>
        <taxon>Bacteria</taxon>
        <taxon>Bacillati</taxon>
        <taxon>Bacillota</taxon>
        <taxon>Clostridia</taxon>
        <taxon>Lachnospirales</taxon>
        <taxon>Lachnospiraceae</taxon>
        <taxon>Lachnospiraceae incertae sedis</taxon>
        <taxon>Candidatus Merdiplasma</taxon>
    </lineage>
</organism>
<evidence type="ECO:0000256" key="3">
    <source>
        <dbReference type="ARBA" id="ARBA00022989"/>
    </source>
</evidence>
<evidence type="ECO:0000313" key="6">
    <source>
        <dbReference type="EMBL" id="HIV22532.1"/>
    </source>
</evidence>
<accession>A0A9D1NY72</accession>
<keyword evidence="3 5" id="KW-1133">Transmembrane helix</keyword>
<reference evidence="6" key="1">
    <citation type="submission" date="2020-10" db="EMBL/GenBank/DDBJ databases">
        <authorList>
            <person name="Gilroy R."/>
        </authorList>
    </citation>
    <scope>NUCLEOTIDE SEQUENCE</scope>
    <source>
        <strain evidence="6">ChiBcec6-7307</strain>
    </source>
</reference>
<dbReference type="GO" id="GO:0016020">
    <property type="term" value="C:membrane"/>
    <property type="evidence" value="ECO:0007669"/>
    <property type="project" value="UniProtKB-SubCell"/>
</dbReference>
<comment type="caution">
    <text evidence="6">The sequence shown here is derived from an EMBL/GenBank/DDBJ whole genome shotgun (WGS) entry which is preliminary data.</text>
</comment>